<gene>
    <name evidence="1" type="primary">ORF217203</name>
</gene>
<sequence>NDLRTDNQPRTLYLVRVVVFSTVQPLIQGTCTVSVTVLRNVNPPIFTGSSTVTVLETHPMQDMVLNV</sequence>
<evidence type="ECO:0000313" key="1">
    <source>
        <dbReference type="EMBL" id="CEK97896.1"/>
    </source>
</evidence>
<feature type="non-terminal residue" evidence="1">
    <location>
        <position position="67"/>
    </location>
</feature>
<protein>
    <recommendedName>
        <fullName evidence="2">Cadherin domain-containing protein</fullName>
    </recommendedName>
</protein>
<accession>A0A0B7BZT7</accession>
<dbReference type="AlphaFoldDB" id="A0A0B7BZT7"/>
<dbReference type="EMBL" id="HACG01051025">
    <property type="protein sequence ID" value="CEK97896.1"/>
    <property type="molecule type" value="Transcribed_RNA"/>
</dbReference>
<name>A0A0B7BZT7_9EUPU</name>
<proteinExistence type="predicted"/>
<reference evidence="1" key="1">
    <citation type="submission" date="2014-12" db="EMBL/GenBank/DDBJ databases">
        <title>Insight into the proteome of Arion vulgaris.</title>
        <authorList>
            <person name="Aradska J."/>
            <person name="Bulat T."/>
            <person name="Smidak R."/>
            <person name="Sarate P."/>
            <person name="Gangsoo J."/>
            <person name="Sialana F."/>
            <person name="Bilban M."/>
            <person name="Lubec G."/>
        </authorList>
    </citation>
    <scope>NUCLEOTIDE SEQUENCE</scope>
    <source>
        <tissue evidence="1">Skin</tissue>
    </source>
</reference>
<evidence type="ECO:0008006" key="2">
    <source>
        <dbReference type="Google" id="ProtNLM"/>
    </source>
</evidence>
<organism evidence="1">
    <name type="scientific">Arion vulgaris</name>
    <dbReference type="NCBI Taxonomy" id="1028688"/>
    <lineage>
        <taxon>Eukaryota</taxon>
        <taxon>Metazoa</taxon>
        <taxon>Spiralia</taxon>
        <taxon>Lophotrochozoa</taxon>
        <taxon>Mollusca</taxon>
        <taxon>Gastropoda</taxon>
        <taxon>Heterobranchia</taxon>
        <taxon>Euthyneura</taxon>
        <taxon>Panpulmonata</taxon>
        <taxon>Eupulmonata</taxon>
        <taxon>Stylommatophora</taxon>
        <taxon>Helicina</taxon>
        <taxon>Arionoidea</taxon>
        <taxon>Arionidae</taxon>
        <taxon>Arion</taxon>
    </lineage>
</organism>
<feature type="non-terminal residue" evidence="1">
    <location>
        <position position="1"/>
    </location>
</feature>